<comment type="caution">
    <text evidence="2">The sequence shown here is derived from an EMBL/GenBank/DDBJ whole genome shotgun (WGS) entry which is preliminary data.</text>
</comment>
<dbReference type="EMBL" id="NCKU01006993">
    <property type="protein sequence ID" value="RWS02985.1"/>
    <property type="molecule type" value="Genomic_DNA"/>
</dbReference>
<dbReference type="InterPro" id="IPR048795">
    <property type="entry name" value="PWP3A_3B_4_C"/>
</dbReference>
<keyword evidence="3" id="KW-1185">Reference proteome</keyword>
<accession>A0A443QIY8</accession>
<name>A0A443QIY8_9ACAR</name>
<protein>
    <recommendedName>
        <fullName evidence="1">PWWP domain-containing protein</fullName>
    </recommendedName>
</protein>
<dbReference type="Pfam" id="PF20886">
    <property type="entry name" value="PWP3A-B_C"/>
    <property type="match status" value="1"/>
</dbReference>
<proteinExistence type="predicted"/>
<reference evidence="2 3" key="1">
    <citation type="journal article" date="2018" name="Gigascience">
        <title>Genomes of trombidid mites reveal novel predicted allergens and laterally-transferred genes associated with secondary metabolism.</title>
        <authorList>
            <person name="Dong X."/>
            <person name="Chaisiri K."/>
            <person name="Xia D."/>
            <person name="Armstrong S.D."/>
            <person name="Fang Y."/>
            <person name="Donnelly M.J."/>
            <person name="Kadowaki T."/>
            <person name="McGarry J.W."/>
            <person name="Darby A.C."/>
            <person name="Makepeace B.L."/>
        </authorList>
    </citation>
    <scope>NUCLEOTIDE SEQUENCE [LARGE SCALE GENOMIC DNA]</scope>
    <source>
        <strain evidence="2">UoL-WK</strain>
    </source>
</reference>
<sequence length="276" mass="31454">MSVEKVKPFDNAEVNKRLLSEGKAIHGDIIVKAVQKAEDYSRKRCLGDEIGAAKLFEDLNEYQPLSDEERLDDERLEDNSIENCVENSGKDKSDALLRMSPAVESEDSITYSDSENLAQWKERRRISNSKLLQCIKDGKIENHLLGVYRETIPSERHTKFKSGSDADKSQLKDVPWFGPIDDEDQQEEIYDYCSQLFKSNFKPDGSFDTVAYLFEVWVPEAIVKAISRIRRIELKDAEAIFAKGVILSKSEQVEIEKEIASMKETEKQATTNTSSE</sequence>
<evidence type="ECO:0000313" key="3">
    <source>
        <dbReference type="Proteomes" id="UP000285301"/>
    </source>
</evidence>
<dbReference type="Proteomes" id="UP000285301">
    <property type="component" value="Unassembled WGS sequence"/>
</dbReference>
<organism evidence="2 3">
    <name type="scientific">Dinothrombium tinctorium</name>
    <dbReference type="NCBI Taxonomy" id="1965070"/>
    <lineage>
        <taxon>Eukaryota</taxon>
        <taxon>Metazoa</taxon>
        <taxon>Ecdysozoa</taxon>
        <taxon>Arthropoda</taxon>
        <taxon>Chelicerata</taxon>
        <taxon>Arachnida</taxon>
        <taxon>Acari</taxon>
        <taxon>Acariformes</taxon>
        <taxon>Trombidiformes</taxon>
        <taxon>Prostigmata</taxon>
        <taxon>Anystina</taxon>
        <taxon>Parasitengona</taxon>
        <taxon>Trombidioidea</taxon>
        <taxon>Trombidiidae</taxon>
        <taxon>Dinothrombium</taxon>
    </lineage>
</organism>
<dbReference type="STRING" id="1965070.A0A443QIY8"/>
<dbReference type="AlphaFoldDB" id="A0A443QIY8"/>
<feature type="domain" description="PWWP" evidence="1">
    <location>
        <begin position="123"/>
        <end position="259"/>
    </location>
</feature>
<evidence type="ECO:0000259" key="1">
    <source>
        <dbReference type="Pfam" id="PF20886"/>
    </source>
</evidence>
<evidence type="ECO:0000313" key="2">
    <source>
        <dbReference type="EMBL" id="RWS02985.1"/>
    </source>
</evidence>
<gene>
    <name evidence="2" type="ORF">B4U79_10460</name>
</gene>
<dbReference type="OrthoDB" id="10013064at2759"/>